<dbReference type="FunCoup" id="A0A3B1JB67">
    <property type="interactions" value="457"/>
</dbReference>
<dbReference type="PANTHER" id="PTHR18842:SF2">
    <property type="entry name" value="INTERLEUKIN-1 RECEPTOR-ASSOCIATED KINASE 1-BINDING PROTEIN 1"/>
    <property type="match status" value="1"/>
</dbReference>
<dbReference type="Pfam" id="PF04402">
    <property type="entry name" value="SIMPL"/>
    <property type="match status" value="1"/>
</dbReference>
<reference evidence="7" key="2">
    <citation type="journal article" date="2014" name="Nat. Commun.">
        <title>The cavefish genome reveals candidate genes for eye loss.</title>
        <authorList>
            <person name="McGaugh S.E."/>
            <person name="Gross J.B."/>
            <person name="Aken B."/>
            <person name="Blin M."/>
            <person name="Borowsky R."/>
            <person name="Chalopin D."/>
            <person name="Hinaux H."/>
            <person name="Jeffery W.R."/>
            <person name="Keene A."/>
            <person name="Ma L."/>
            <person name="Minx P."/>
            <person name="Murphy D."/>
            <person name="O'Quin K.E."/>
            <person name="Retaux S."/>
            <person name="Rohner N."/>
            <person name="Searle S.M."/>
            <person name="Stahl B.A."/>
            <person name="Tabin C."/>
            <person name="Volff J.N."/>
            <person name="Yoshizawa M."/>
            <person name="Warren W.C."/>
        </authorList>
    </citation>
    <scope>NUCLEOTIDE SEQUENCE [LARGE SCALE GENOMIC DNA]</scope>
    <source>
        <strain evidence="7">female</strain>
    </source>
</reference>
<name>A0A3B1JB67_ASTMX</name>
<accession>A0A3B1JB67</accession>
<keyword evidence="4" id="KW-0963">Cytoplasm</keyword>
<dbReference type="GO" id="GO:0005737">
    <property type="term" value="C:cytoplasm"/>
    <property type="evidence" value="ECO:0007669"/>
    <property type="project" value="UniProtKB-SubCell"/>
</dbReference>
<keyword evidence="7" id="KW-1185">Reference proteome</keyword>
<dbReference type="InterPro" id="IPR007497">
    <property type="entry name" value="SIMPL/DUF541"/>
</dbReference>
<comment type="similarity">
    <text evidence="3">Belongs to the IRAK1BP1 family.</text>
</comment>
<reference evidence="6" key="4">
    <citation type="submission" date="2025-09" db="UniProtKB">
        <authorList>
            <consortium name="Ensembl"/>
        </authorList>
    </citation>
    <scope>IDENTIFICATION</scope>
</reference>
<dbReference type="GO" id="GO:0006955">
    <property type="term" value="P:immune response"/>
    <property type="evidence" value="ECO:0007669"/>
    <property type="project" value="InterPro"/>
</dbReference>
<protein>
    <submittedName>
        <fullName evidence="6">Interleukin-1 receptor-associated kinase 1 binding protein 1</fullName>
    </submittedName>
</protein>
<sequence>MAVSAAWVFGSLVPAGAGFSGEMEELGLNHAVKPSSEPLRAPARRVEVTGSAELRSPPDRAALIVSVTSSKNSVNDAANSVTRRLEYILQTLRQHAVKEEDTVVTKHIQREEDLYCVQAEVSVVFSDFEKMQNVRSVLIEKLDRSVYIGDPQFSHSEECLSLLRRRVCVAAVETARLKATEVCNVLGQALGRPLLVREEDFQEWTCGQQRGAANPLTLQQKVGQMTVCASSRVFVTFELRPKDSTRKKL</sequence>
<dbReference type="Bgee" id="ENSAMXG00000042727">
    <property type="expression patterns" value="Expressed in ovary and 4 other cell types or tissues"/>
</dbReference>
<keyword evidence="5" id="KW-0539">Nucleus</keyword>
<evidence type="ECO:0000256" key="3">
    <source>
        <dbReference type="ARBA" id="ARBA00005509"/>
    </source>
</evidence>
<evidence type="ECO:0000256" key="4">
    <source>
        <dbReference type="ARBA" id="ARBA00022490"/>
    </source>
</evidence>
<dbReference type="AlphaFoldDB" id="A0A3B1JB67"/>
<reference evidence="7" key="1">
    <citation type="submission" date="2013-03" db="EMBL/GenBank/DDBJ databases">
        <authorList>
            <person name="Jeffery W."/>
            <person name="Warren W."/>
            <person name="Wilson R.K."/>
        </authorList>
    </citation>
    <scope>NUCLEOTIDE SEQUENCE</scope>
    <source>
        <strain evidence="7">female</strain>
    </source>
</reference>
<proteinExistence type="inferred from homology"/>
<dbReference type="InterPro" id="IPR030312">
    <property type="entry name" value="IRAK1BP1"/>
</dbReference>
<reference evidence="6" key="3">
    <citation type="submission" date="2025-08" db="UniProtKB">
        <authorList>
            <consortium name="Ensembl"/>
        </authorList>
    </citation>
    <scope>IDENTIFICATION</scope>
</reference>
<dbReference type="Ensembl" id="ENSAMXT00000051937.1">
    <property type="protein sequence ID" value="ENSAMXP00000039478.1"/>
    <property type="gene ID" value="ENSAMXG00000042727.1"/>
</dbReference>
<dbReference type="STRING" id="7994.ENSAMXP00000039478"/>
<dbReference type="GO" id="GO:0043123">
    <property type="term" value="P:positive regulation of canonical NF-kappaB signal transduction"/>
    <property type="evidence" value="ECO:0007669"/>
    <property type="project" value="InterPro"/>
</dbReference>
<evidence type="ECO:0000256" key="5">
    <source>
        <dbReference type="ARBA" id="ARBA00023242"/>
    </source>
</evidence>
<dbReference type="Proteomes" id="UP000018467">
    <property type="component" value="Unassembled WGS sequence"/>
</dbReference>
<evidence type="ECO:0000256" key="2">
    <source>
        <dbReference type="ARBA" id="ARBA00004496"/>
    </source>
</evidence>
<comment type="subcellular location">
    <subcellularLocation>
        <location evidence="2">Cytoplasm</location>
    </subcellularLocation>
    <subcellularLocation>
        <location evidence="1">Nucleus</location>
    </subcellularLocation>
</comment>
<dbReference type="Gene3D" id="3.30.110.170">
    <property type="entry name" value="Protein of unknown function (DUF541), domain 1"/>
    <property type="match status" value="1"/>
</dbReference>
<evidence type="ECO:0000256" key="1">
    <source>
        <dbReference type="ARBA" id="ARBA00004123"/>
    </source>
</evidence>
<dbReference type="Gene3D" id="3.30.70.2970">
    <property type="entry name" value="Protein of unknown function (DUF541), domain 2"/>
    <property type="match status" value="1"/>
</dbReference>
<evidence type="ECO:0000313" key="6">
    <source>
        <dbReference type="Ensembl" id="ENSAMXP00000039478.1"/>
    </source>
</evidence>
<dbReference type="GO" id="GO:0005634">
    <property type="term" value="C:nucleus"/>
    <property type="evidence" value="ECO:0007669"/>
    <property type="project" value="UniProtKB-SubCell"/>
</dbReference>
<dbReference type="GeneTree" id="ENSGT00390000012588"/>
<dbReference type="PANTHER" id="PTHR18842">
    <property type="entry name" value="INTERLEUKIN-1 RECEPTOR-ASSOCIATED KINASE 1-BINDING PROTEIN 1"/>
    <property type="match status" value="1"/>
</dbReference>
<organism evidence="6 7">
    <name type="scientific">Astyanax mexicanus</name>
    <name type="common">Blind cave fish</name>
    <name type="synonym">Astyanax fasciatus mexicanus</name>
    <dbReference type="NCBI Taxonomy" id="7994"/>
    <lineage>
        <taxon>Eukaryota</taxon>
        <taxon>Metazoa</taxon>
        <taxon>Chordata</taxon>
        <taxon>Craniata</taxon>
        <taxon>Vertebrata</taxon>
        <taxon>Euteleostomi</taxon>
        <taxon>Actinopterygii</taxon>
        <taxon>Neopterygii</taxon>
        <taxon>Teleostei</taxon>
        <taxon>Ostariophysi</taxon>
        <taxon>Characiformes</taxon>
        <taxon>Characoidei</taxon>
        <taxon>Acestrorhamphidae</taxon>
        <taxon>Acestrorhamphinae</taxon>
        <taxon>Astyanax</taxon>
    </lineage>
</organism>
<dbReference type="InParanoid" id="A0A3B1JB67"/>
<evidence type="ECO:0000313" key="7">
    <source>
        <dbReference type="Proteomes" id="UP000018467"/>
    </source>
</evidence>